<keyword evidence="3" id="KW-1185">Reference proteome</keyword>
<name>A0AA86TJC8_9EUKA</name>
<comment type="caution">
    <text evidence="1">The sequence shown here is derived from an EMBL/GenBank/DDBJ whole genome shotgun (WGS) entry which is preliminary data.</text>
</comment>
<reference evidence="1" key="1">
    <citation type="submission" date="2023-06" db="EMBL/GenBank/DDBJ databases">
        <authorList>
            <person name="Kurt Z."/>
        </authorList>
    </citation>
    <scope>NUCLEOTIDE SEQUENCE</scope>
</reference>
<evidence type="ECO:0000313" key="3">
    <source>
        <dbReference type="Proteomes" id="UP001642409"/>
    </source>
</evidence>
<gene>
    <name evidence="2" type="ORF">HINF_LOCUS4223</name>
    <name evidence="1" type="ORF">HINF_LOCUS6661</name>
</gene>
<dbReference type="Proteomes" id="UP001642409">
    <property type="component" value="Unassembled WGS sequence"/>
</dbReference>
<sequence length="501" mass="55734">MFCNKAKVLNNVKVDDQIYASENQNNLYIQNEVVHQTTIVVNMVRVSYFAVFGLNGNMQQIKSSLVNVSIQYDVMYGALICMQCQLTLSDSTTVFIASGSELSALVLKSVDSMQIQNSFIQFRISAISASGIITVLEQQQSINILQSVITGYSANQTGCYLIGQITAPVRIVSVNFNLCTNINDITHPNMLHQVEIDQVILRNCQRVCITQFLVYGLCIDKLSYGVIDSTNSSLSCIGNFVYNGQLCICKEGYLLNGVTCINIIESILNIQTQFVQADAQIMTNINGLVANITKYQLQIQNEIIGNITAVNEYFDEQLNKSFLLISGVNYSLLLQIDATNKKIVNISNEIQDTMVSTKNQLQLEMQNDFNKLDNFIFKNSSLLNDKISALSISTQAQYVLLDSNVALNTSKLQTNINAVQQKLNSDMQTNFVTLDTQILKNSTTTGNLIQQVNSTSFQQITNSEHKVKLLEDLICKFVGGSYQSGTCICPTPQQFINYKCV</sequence>
<accession>A0AA86TJC8</accession>
<evidence type="ECO:0000313" key="2">
    <source>
        <dbReference type="EMBL" id="CAL5977286.1"/>
    </source>
</evidence>
<proteinExistence type="predicted"/>
<evidence type="ECO:0000313" key="1">
    <source>
        <dbReference type="EMBL" id="CAI9919016.1"/>
    </source>
</evidence>
<dbReference type="AlphaFoldDB" id="A0AA86TJC8"/>
<reference evidence="2 3" key="2">
    <citation type="submission" date="2024-07" db="EMBL/GenBank/DDBJ databases">
        <authorList>
            <person name="Akdeniz Z."/>
        </authorList>
    </citation>
    <scope>NUCLEOTIDE SEQUENCE [LARGE SCALE GENOMIC DNA]</scope>
</reference>
<dbReference type="EMBL" id="CAXDID020000008">
    <property type="protein sequence ID" value="CAL5977286.1"/>
    <property type="molecule type" value="Genomic_DNA"/>
</dbReference>
<organism evidence="1">
    <name type="scientific">Hexamita inflata</name>
    <dbReference type="NCBI Taxonomy" id="28002"/>
    <lineage>
        <taxon>Eukaryota</taxon>
        <taxon>Metamonada</taxon>
        <taxon>Diplomonadida</taxon>
        <taxon>Hexamitidae</taxon>
        <taxon>Hexamitinae</taxon>
        <taxon>Hexamita</taxon>
    </lineage>
</organism>
<protein>
    <submittedName>
        <fullName evidence="2">Hypothetical_protein</fullName>
    </submittedName>
</protein>
<dbReference type="EMBL" id="CATOUU010000171">
    <property type="protein sequence ID" value="CAI9919016.1"/>
    <property type="molecule type" value="Genomic_DNA"/>
</dbReference>